<protein>
    <submittedName>
        <fullName evidence="1">Uncharacterized protein</fullName>
    </submittedName>
</protein>
<dbReference type="Proteomes" id="UP000030922">
    <property type="component" value="Segment"/>
</dbReference>
<gene>
    <name evidence="1" type="ORF">LfeInf_024</name>
</gene>
<reference evidence="2" key="1">
    <citation type="submission" date="2014-10" db="EMBL/GenBank/DDBJ databases">
        <title>Characterization of Lactobacillus fermentum phage vB_S_LfeInf.</title>
        <authorList>
            <person name="Liu M."/>
            <person name="Gill J.J."/>
            <person name="Berry J."/>
            <person name="Young R.III."/>
            <person name="Summer E.J."/>
        </authorList>
    </citation>
    <scope>NUCLEOTIDE SEQUENCE [LARGE SCALE GENOMIC DNA]</scope>
</reference>
<reference evidence="1 2" key="2">
    <citation type="journal article" date="2015" name="Biotechnol. Biofuels">
        <title>Bacteriophage application restores ethanol fermentation characteristics disrupted by Lactobacillus fermentum.</title>
        <authorList>
            <person name="Liu M."/>
            <person name="Bischoff K.M."/>
            <person name="Gill J.J."/>
            <person name="Mire-Criscione M.D."/>
            <person name="Berry J.D."/>
            <person name="Young R."/>
            <person name="Summer E.J."/>
        </authorList>
    </citation>
    <scope>NUCLEOTIDE SEQUENCE [LARGE SCALE GENOMIC DNA]</scope>
</reference>
<evidence type="ECO:0000313" key="2">
    <source>
        <dbReference type="Proteomes" id="UP000030922"/>
    </source>
</evidence>
<keyword evidence="2" id="KW-1185">Reference proteome</keyword>
<organism evidence="1 2">
    <name type="scientific">Lactobacillus phage LfeInf</name>
    <dbReference type="NCBI Taxonomy" id="1567484"/>
    <lineage>
        <taxon>Viruses</taxon>
        <taxon>Duplodnaviria</taxon>
        <taxon>Heunggongvirae</taxon>
        <taxon>Uroviricota</taxon>
        <taxon>Caudoviricetes</taxon>
        <taxon>Herelleviridae</taxon>
        <taxon>Hopescreekvirus</taxon>
        <taxon>Hopescreekvirus LfeInf</taxon>
    </lineage>
</organism>
<name>A0A0A7NNM5_9CAUD</name>
<accession>A0A0A7NNM5</accession>
<dbReference type="GeneID" id="26793812"/>
<evidence type="ECO:0000313" key="1">
    <source>
        <dbReference type="EMBL" id="AIZ94650.1"/>
    </source>
</evidence>
<sequence length="96" mass="11621">MEKQVTETQYICDVCGRKADGDFWIDMHVNNDYYESYYCPFDLCKDCMQNFEMFLSEHEVSMIRFLDSRRSDLRCNKTNRKALLRELKHMIDDKAK</sequence>
<dbReference type="EMBL" id="KP054477">
    <property type="protein sequence ID" value="AIZ94650.1"/>
    <property type="molecule type" value="Genomic_DNA"/>
</dbReference>
<dbReference type="RefSeq" id="YP_009222262.1">
    <property type="nucleotide sequence ID" value="NC_029058.1"/>
</dbReference>
<proteinExistence type="predicted"/>
<dbReference type="KEGG" id="vg:26793812"/>